<proteinExistence type="predicted"/>
<name>A0ABX8RNX4_NOCIO</name>
<keyword evidence="3" id="KW-1185">Reference proteome</keyword>
<evidence type="ECO:0000313" key="2">
    <source>
        <dbReference type="EMBL" id="QXN91343.1"/>
    </source>
</evidence>
<dbReference type="EMBL" id="CP078145">
    <property type="protein sequence ID" value="QXN91343.1"/>
    <property type="molecule type" value="Genomic_DNA"/>
</dbReference>
<feature type="transmembrane region" description="Helical" evidence="1">
    <location>
        <begin position="32"/>
        <end position="54"/>
    </location>
</feature>
<feature type="transmembrane region" description="Helical" evidence="1">
    <location>
        <begin position="7"/>
        <end position="26"/>
    </location>
</feature>
<evidence type="ECO:0000256" key="1">
    <source>
        <dbReference type="SAM" id="Phobius"/>
    </source>
</evidence>
<sequence length="126" mass="13771">MSAPITVRVAAIGIGIHAINHVLVLVSSPFSWNVGTVFHLIGAPLYAAILLPLLRGKNWARVTITVLLGAQFLGRFVVWVLFPSVHLALIGGWALSVVVFVLLWVPGSSRRYFRRAEAPAEAHERI</sequence>
<keyword evidence="1" id="KW-1133">Transmembrane helix</keyword>
<keyword evidence="1" id="KW-0472">Membrane</keyword>
<protein>
    <submittedName>
        <fullName evidence="2">Uncharacterized protein</fullName>
    </submittedName>
</protein>
<gene>
    <name evidence="2" type="ORF">KV110_39555</name>
</gene>
<evidence type="ECO:0000313" key="3">
    <source>
        <dbReference type="Proteomes" id="UP000694257"/>
    </source>
</evidence>
<feature type="transmembrane region" description="Helical" evidence="1">
    <location>
        <begin position="61"/>
        <end position="81"/>
    </location>
</feature>
<reference evidence="2 3" key="1">
    <citation type="submission" date="2021-07" db="EMBL/GenBank/DDBJ databases">
        <title>Whole Genome Sequence of Nocardia Iowensis.</title>
        <authorList>
            <person name="Lamm A."/>
            <person name="Collins-Fairclough A.M."/>
            <person name="Bunk B."/>
            <person name="Sproer C."/>
        </authorList>
    </citation>
    <scope>NUCLEOTIDE SEQUENCE [LARGE SCALE GENOMIC DNA]</scope>
    <source>
        <strain evidence="2 3">NRRL 5646</strain>
    </source>
</reference>
<accession>A0ABX8RNX4</accession>
<dbReference type="RefSeq" id="WP_218472198.1">
    <property type="nucleotide sequence ID" value="NZ_BAABJN010000012.1"/>
</dbReference>
<organism evidence="2 3">
    <name type="scientific">Nocardia iowensis</name>
    <dbReference type="NCBI Taxonomy" id="204891"/>
    <lineage>
        <taxon>Bacteria</taxon>
        <taxon>Bacillati</taxon>
        <taxon>Actinomycetota</taxon>
        <taxon>Actinomycetes</taxon>
        <taxon>Mycobacteriales</taxon>
        <taxon>Nocardiaceae</taxon>
        <taxon>Nocardia</taxon>
    </lineage>
</organism>
<dbReference type="Proteomes" id="UP000694257">
    <property type="component" value="Chromosome"/>
</dbReference>
<keyword evidence="1" id="KW-0812">Transmembrane</keyword>
<feature type="transmembrane region" description="Helical" evidence="1">
    <location>
        <begin position="87"/>
        <end position="105"/>
    </location>
</feature>